<evidence type="ECO:0000256" key="2">
    <source>
        <dbReference type="ARBA" id="ARBA00022898"/>
    </source>
</evidence>
<evidence type="ECO:0000256" key="3">
    <source>
        <dbReference type="RuleBase" id="RU003560"/>
    </source>
</evidence>
<dbReference type="InterPro" id="IPR049704">
    <property type="entry name" value="Aminotrans_3_PPA_site"/>
</dbReference>
<comment type="similarity">
    <text evidence="1 3">Belongs to the class-III pyridoxal-phosphate-dependent aminotransferase family.</text>
</comment>
<dbReference type="Proteomes" id="UP001519654">
    <property type="component" value="Unassembled WGS sequence"/>
</dbReference>
<dbReference type="PANTHER" id="PTHR45688:SF13">
    <property type="entry name" value="ALANINE--GLYOXYLATE AMINOTRANSFERASE 2-LIKE"/>
    <property type="match status" value="1"/>
</dbReference>
<dbReference type="SUPFAM" id="SSF53383">
    <property type="entry name" value="PLP-dependent transferases"/>
    <property type="match status" value="1"/>
</dbReference>
<dbReference type="GO" id="GO:0008483">
    <property type="term" value="F:transaminase activity"/>
    <property type="evidence" value="ECO:0007669"/>
    <property type="project" value="UniProtKB-KW"/>
</dbReference>
<dbReference type="Gene3D" id="3.90.1150.10">
    <property type="entry name" value="Aspartate Aminotransferase, domain 1"/>
    <property type="match status" value="1"/>
</dbReference>
<comment type="caution">
    <text evidence="4">The sequence shown here is derived from an EMBL/GenBank/DDBJ whole genome shotgun (WGS) entry which is preliminary data.</text>
</comment>
<evidence type="ECO:0000313" key="4">
    <source>
        <dbReference type="EMBL" id="MBU2663220.1"/>
    </source>
</evidence>
<dbReference type="RefSeq" id="WP_215785179.1">
    <property type="nucleotide sequence ID" value="NZ_JAHKKG010000002.1"/>
</dbReference>
<protein>
    <submittedName>
        <fullName evidence="4">Aspartate aminotransferase family protein</fullName>
    </submittedName>
</protein>
<dbReference type="InterPro" id="IPR015422">
    <property type="entry name" value="PyrdxlP-dep_Trfase_small"/>
</dbReference>
<accession>A0ABS5YIH2</accession>
<keyword evidence="5" id="KW-1185">Reference proteome</keyword>
<organism evidence="4 5">
    <name type="scientific">Paractinoplanes bogorensis</name>
    <dbReference type="NCBI Taxonomy" id="1610840"/>
    <lineage>
        <taxon>Bacteria</taxon>
        <taxon>Bacillati</taxon>
        <taxon>Actinomycetota</taxon>
        <taxon>Actinomycetes</taxon>
        <taxon>Micromonosporales</taxon>
        <taxon>Micromonosporaceae</taxon>
        <taxon>Paractinoplanes</taxon>
    </lineage>
</organism>
<evidence type="ECO:0000256" key="1">
    <source>
        <dbReference type="ARBA" id="ARBA00008954"/>
    </source>
</evidence>
<keyword evidence="4" id="KW-0808">Transferase</keyword>
<gene>
    <name evidence="4" type="ORF">KOI35_06830</name>
</gene>
<dbReference type="Pfam" id="PF00202">
    <property type="entry name" value="Aminotran_3"/>
    <property type="match status" value="1"/>
</dbReference>
<dbReference type="PIRSF" id="PIRSF000521">
    <property type="entry name" value="Transaminase_4ab_Lys_Orn"/>
    <property type="match status" value="1"/>
</dbReference>
<dbReference type="CDD" id="cd00610">
    <property type="entry name" value="OAT_like"/>
    <property type="match status" value="1"/>
</dbReference>
<dbReference type="PANTHER" id="PTHR45688">
    <property type="match status" value="1"/>
</dbReference>
<reference evidence="4 5" key="1">
    <citation type="submission" date="2021-06" db="EMBL/GenBank/DDBJ databases">
        <title>Actinoplanes lichenicola sp. nov., and Actinoplanes ovalisporus sp. nov., isolated from lichen in Thailand.</title>
        <authorList>
            <person name="Saeng-In P."/>
            <person name="Kanchanasin P."/>
            <person name="Yuki M."/>
            <person name="Kudo T."/>
            <person name="Ohkuma M."/>
            <person name="Phongsopitanun W."/>
            <person name="Tanasupawat S."/>
        </authorList>
    </citation>
    <scope>NUCLEOTIDE SEQUENCE [LARGE SCALE GENOMIC DNA]</scope>
    <source>
        <strain evidence="4 5">NBRC 110975</strain>
    </source>
</reference>
<dbReference type="InterPro" id="IPR015424">
    <property type="entry name" value="PyrdxlP-dep_Trfase"/>
</dbReference>
<sequence>MADEFWSDAERHLVRYSGAGRFVPEIIERAEGSFVYTAEGRRLLDFTSGQMSAILGHSHPAVVETVQRSAATLDHLFSGMLSRPVVDLARRLAESLPEPLSKVLLLTTGAESNEAAIRMAKLVTGGHEVISFARSWHGMTQAAANATYSSGRKGYGPASPGNFAIPTPNAYRPDFTGADGELDWRRQLDFSFELFDAQSVGSLAACIVEPILSSGGVLDLPPGYLAALRDKVHERGGLLILDEAQTGLCRTGDWYAFQRDAVTPDILTLSKTLGAGLPLAAIVTSDEIERTAHERGFLFFTTHVSDPLVAAVGNTVLDVLENDKLDQKARELGAYLSTGLSDLSKKHEVIGDVRGRGLLVGLELVQDRETKKPADALGAAVTQRCLELGLHMNVVQLPHMGGVFRIAPALTSTTEELDLGLSILDQAITEVTAATR</sequence>
<keyword evidence="4" id="KW-0032">Aminotransferase</keyword>
<proteinExistence type="inferred from homology"/>
<dbReference type="Gene3D" id="3.40.640.10">
    <property type="entry name" value="Type I PLP-dependent aspartate aminotransferase-like (Major domain)"/>
    <property type="match status" value="1"/>
</dbReference>
<keyword evidence="2 3" id="KW-0663">Pyridoxal phosphate</keyword>
<dbReference type="InterPro" id="IPR015421">
    <property type="entry name" value="PyrdxlP-dep_Trfase_major"/>
</dbReference>
<dbReference type="EMBL" id="JAHKKG010000002">
    <property type="protein sequence ID" value="MBU2663220.1"/>
    <property type="molecule type" value="Genomic_DNA"/>
</dbReference>
<name>A0ABS5YIH2_9ACTN</name>
<dbReference type="PROSITE" id="PS00600">
    <property type="entry name" value="AA_TRANSFER_CLASS_3"/>
    <property type="match status" value="1"/>
</dbReference>
<dbReference type="InterPro" id="IPR005814">
    <property type="entry name" value="Aminotrans_3"/>
</dbReference>
<evidence type="ECO:0000313" key="5">
    <source>
        <dbReference type="Proteomes" id="UP001519654"/>
    </source>
</evidence>